<gene>
    <name evidence="6" type="ORF">I8E28_08105</name>
</gene>
<dbReference type="Pfam" id="PF00126">
    <property type="entry name" value="HTH_1"/>
    <property type="match status" value="1"/>
</dbReference>
<dbReference type="InterPro" id="IPR050950">
    <property type="entry name" value="HTH-type_LysR_regulators"/>
</dbReference>
<dbReference type="InterPro" id="IPR005119">
    <property type="entry name" value="LysR_subst-bd"/>
</dbReference>
<dbReference type="Gene3D" id="1.10.10.10">
    <property type="entry name" value="Winged helix-like DNA-binding domain superfamily/Winged helix DNA-binding domain"/>
    <property type="match status" value="1"/>
</dbReference>
<dbReference type="Proteomes" id="UP000617041">
    <property type="component" value="Unassembled WGS sequence"/>
</dbReference>
<keyword evidence="2" id="KW-0805">Transcription regulation</keyword>
<dbReference type="FunFam" id="1.10.10.10:FF:000001">
    <property type="entry name" value="LysR family transcriptional regulator"/>
    <property type="match status" value="1"/>
</dbReference>
<dbReference type="CDD" id="cd05466">
    <property type="entry name" value="PBP2_LTTR_substrate"/>
    <property type="match status" value="1"/>
</dbReference>
<keyword evidence="4" id="KW-0804">Transcription</keyword>
<evidence type="ECO:0000256" key="2">
    <source>
        <dbReference type="ARBA" id="ARBA00023015"/>
    </source>
</evidence>
<dbReference type="GO" id="GO:0003700">
    <property type="term" value="F:DNA-binding transcription factor activity"/>
    <property type="evidence" value="ECO:0007669"/>
    <property type="project" value="InterPro"/>
</dbReference>
<accession>A0A934Q0U1</accession>
<evidence type="ECO:0000313" key="7">
    <source>
        <dbReference type="Proteomes" id="UP000617041"/>
    </source>
</evidence>
<dbReference type="PANTHER" id="PTHR30419">
    <property type="entry name" value="HTH-TYPE TRANSCRIPTIONAL REGULATOR YBHD"/>
    <property type="match status" value="1"/>
</dbReference>
<evidence type="ECO:0000259" key="5">
    <source>
        <dbReference type="PROSITE" id="PS50931"/>
    </source>
</evidence>
<dbReference type="GO" id="GO:0003677">
    <property type="term" value="F:DNA binding"/>
    <property type="evidence" value="ECO:0007669"/>
    <property type="project" value="UniProtKB-KW"/>
</dbReference>
<sequence>MSQEPRAPSRARSAIAEISARNLLDSRRLFYFFHVARLGSLSTAEAVLGVVQSAISRQLQQLEADVGEQLLLRTGRGVTLTPAGELLFAQAEAILLEMSATVEKLDQLKRRPASGTITIASPPAFSNVYMPEVVQRFVTTFPDVHLVAYEASTGQVYDFLASGQVDLAIVLHESSSHKLAMQKLVVEPLMVVVGASHPVARSRSVVREKLTELELILPVASHGSRALVETYCEEGGIHLDPRLRLDSLGMTKAVLRNGRFATILPLVACADEVASGELVAIPLAPALKRTVYLASLRDRPQTPHMKAMSREIANVVRSKIRGDR</sequence>
<evidence type="ECO:0000256" key="3">
    <source>
        <dbReference type="ARBA" id="ARBA00023125"/>
    </source>
</evidence>
<proteinExistence type="inferred from homology"/>
<dbReference type="SUPFAM" id="SSF53850">
    <property type="entry name" value="Periplasmic binding protein-like II"/>
    <property type="match status" value="1"/>
</dbReference>
<dbReference type="AlphaFoldDB" id="A0A934Q0U1"/>
<dbReference type="PANTHER" id="PTHR30419:SF7">
    <property type="entry name" value="HTH-TYPE TRANSCRIPTIONAL REGULATOR TDCA"/>
    <property type="match status" value="1"/>
</dbReference>
<evidence type="ECO:0000313" key="6">
    <source>
        <dbReference type="EMBL" id="MBK0392552.1"/>
    </source>
</evidence>
<dbReference type="InterPro" id="IPR036390">
    <property type="entry name" value="WH_DNA-bd_sf"/>
</dbReference>
<evidence type="ECO:0000256" key="1">
    <source>
        <dbReference type="ARBA" id="ARBA00009437"/>
    </source>
</evidence>
<dbReference type="EMBL" id="JAEDAO010000001">
    <property type="protein sequence ID" value="MBK0392552.1"/>
    <property type="molecule type" value="Genomic_DNA"/>
</dbReference>
<dbReference type="Gene3D" id="3.40.190.290">
    <property type="match status" value="1"/>
</dbReference>
<comment type="caution">
    <text evidence="6">The sequence shown here is derived from an EMBL/GenBank/DDBJ whole genome shotgun (WGS) entry which is preliminary data.</text>
</comment>
<keyword evidence="3" id="KW-0238">DNA-binding</keyword>
<dbReference type="RefSeq" id="WP_200787481.1">
    <property type="nucleotide sequence ID" value="NZ_JAEDAO010000001.1"/>
</dbReference>
<protein>
    <submittedName>
        <fullName evidence="6">LysR family transcriptional regulator</fullName>
    </submittedName>
</protein>
<dbReference type="PROSITE" id="PS50931">
    <property type="entry name" value="HTH_LYSR"/>
    <property type="match status" value="1"/>
</dbReference>
<dbReference type="GO" id="GO:0005829">
    <property type="term" value="C:cytosol"/>
    <property type="evidence" value="ECO:0007669"/>
    <property type="project" value="TreeGrafter"/>
</dbReference>
<feature type="domain" description="HTH lysR-type" evidence="5">
    <location>
        <begin position="24"/>
        <end position="81"/>
    </location>
</feature>
<evidence type="ECO:0000256" key="4">
    <source>
        <dbReference type="ARBA" id="ARBA00023163"/>
    </source>
</evidence>
<comment type="similarity">
    <text evidence="1">Belongs to the LysR transcriptional regulatory family.</text>
</comment>
<dbReference type="Pfam" id="PF03466">
    <property type="entry name" value="LysR_substrate"/>
    <property type="match status" value="1"/>
</dbReference>
<keyword evidence="7" id="KW-1185">Reference proteome</keyword>
<name>A0A934Q0U1_9BURK</name>
<dbReference type="InterPro" id="IPR000847">
    <property type="entry name" value="LysR_HTH_N"/>
</dbReference>
<dbReference type="SUPFAM" id="SSF46785">
    <property type="entry name" value="Winged helix' DNA-binding domain"/>
    <property type="match status" value="1"/>
</dbReference>
<reference evidence="6" key="1">
    <citation type="submission" date="2020-12" db="EMBL/GenBank/DDBJ databases">
        <title>Ramlibacter sp. nov., isolated from a freshwater alga, Cryptomonas.</title>
        <authorList>
            <person name="Kim H.M."/>
            <person name="Jeon C.O."/>
        </authorList>
    </citation>
    <scope>NUCLEOTIDE SEQUENCE</scope>
    <source>
        <strain evidence="6">CrO1</strain>
    </source>
</reference>
<organism evidence="6 7">
    <name type="scientific">Ramlibacter algicola</name>
    <dbReference type="NCBI Taxonomy" id="2795217"/>
    <lineage>
        <taxon>Bacteria</taxon>
        <taxon>Pseudomonadati</taxon>
        <taxon>Pseudomonadota</taxon>
        <taxon>Betaproteobacteria</taxon>
        <taxon>Burkholderiales</taxon>
        <taxon>Comamonadaceae</taxon>
        <taxon>Ramlibacter</taxon>
    </lineage>
</organism>
<dbReference type="InterPro" id="IPR036388">
    <property type="entry name" value="WH-like_DNA-bd_sf"/>
</dbReference>